<keyword evidence="4 9" id="KW-0227">DNA damage</keyword>
<dbReference type="GO" id="GO:0003684">
    <property type="term" value="F:damaged DNA binding"/>
    <property type="evidence" value="ECO:0007669"/>
    <property type="project" value="UniProtKB-UniRule"/>
</dbReference>
<comment type="function">
    <text evidence="8 9">This protein is involved in the repair of mismatches in DNA. It is possible that it carries out the mismatch recognition step. This protein has a weak ATPase activity.</text>
</comment>
<dbReference type="InterPro" id="IPR045076">
    <property type="entry name" value="MutS"/>
</dbReference>
<dbReference type="SUPFAM" id="SSF48334">
    <property type="entry name" value="DNA repair protein MutS, domain III"/>
    <property type="match status" value="1"/>
</dbReference>
<feature type="binding site" evidence="9">
    <location>
        <begin position="661"/>
        <end position="668"/>
    </location>
    <ligand>
        <name>ATP</name>
        <dbReference type="ChEBI" id="CHEBI:30616"/>
    </ligand>
</feature>
<dbReference type="Pfam" id="PF00488">
    <property type="entry name" value="MutS_V"/>
    <property type="match status" value="1"/>
</dbReference>
<dbReference type="Gene3D" id="1.10.1420.10">
    <property type="match status" value="2"/>
</dbReference>
<dbReference type="Pfam" id="PF05192">
    <property type="entry name" value="MutS_III"/>
    <property type="match status" value="1"/>
</dbReference>
<evidence type="ECO:0000256" key="3">
    <source>
        <dbReference type="ARBA" id="ARBA00022741"/>
    </source>
</evidence>
<dbReference type="Gene3D" id="3.40.50.300">
    <property type="entry name" value="P-loop containing nucleotide triphosphate hydrolases"/>
    <property type="match status" value="1"/>
</dbReference>
<dbReference type="Proteomes" id="UP000183760">
    <property type="component" value="Unassembled WGS sequence"/>
</dbReference>
<evidence type="ECO:0000256" key="7">
    <source>
        <dbReference type="ARBA" id="ARBA00023204"/>
    </source>
</evidence>
<evidence type="ECO:0000256" key="1">
    <source>
        <dbReference type="ARBA" id="ARBA00006271"/>
    </source>
</evidence>
<feature type="domain" description="DNA mismatch repair proteins mutS family" evidence="12">
    <location>
        <begin position="735"/>
        <end position="751"/>
    </location>
</feature>
<dbReference type="InterPro" id="IPR017261">
    <property type="entry name" value="DNA_mismatch_repair_MutS/MSH"/>
</dbReference>
<evidence type="ECO:0000256" key="9">
    <source>
        <dbReference type="HAMAP-Rule" id="MF_00096"/>
    </source>
</evidence>
<dbReference type="InterPro" id="IPR036678">
    <property type="entry name" value="MutS_con_dom_sf"/>
</dbReference>
<feature type="region of interest" description="Disordered" evidence="11">
    <location>
        <begin position="20"/>
        <end position="39"/>
    </location>
</feature>
<keyword evidence="15" id="KW-1185">Reference proteome</keyword>
<dbReference type="GO" id="GO:0006298">
    <property type="term" value="P:mismatch repair"/>
    <property type="evidence" value="ECO:0007669"/>
    <property type="project" value="UniProtKB-UniRule"/>
</dbReference>
<dbReference type="RefSeq" id="WP_143097293.1">
    <property type="nucleotide sequence ID" value="NZ_BJXR01000059.1"/>
</dbReference>
<dbReference type="InterPro" id="IPR007695">
    <property type="entry name" value="DNA_mismatch_repair_MutS-lik_N"/>
</dbReference>
<dbReference type="GO" id="GO:0140664">
    <property type="term" value="F:ATP-dependent DNA damage sensor activity"/>
    <property type="evidence" value="ECO:0007669"/>
    <property type="project" value="InterPro"/>
</dbReference>
<dbReference type="PANTHER" id="PTHR11361">
    <property type="entry name" value="DNA MISMATCH REPAIR PROTEIN MUTS FAMILY MEMBER"/>
    <property type="match status" value="1"/>
</dbReference>
<dbReference type="InterPro" id="IPR007860">
    <property type="entry name" value="DNA_mmatch_repair_MutS_con_dom"/>
</dbReference>
<dbReference type="HAMAP" id="MF_00096">
    <property type="entry name" value="MutS"/>
    <property type="match status" value="1"/>
</dbReference>
<protein>
    <recommendedName>
        <fullName evidence="2 9">DNA mismatch repair protein MutS</fullName>
    </recommendedName>
</protein>
<dbReference type="InterPro" id="IPR000432">
    <property type="entry name" value="DNA_mismatch_repair_MutS_C"/>
</dbReference>
<dbReference type="Pfam" id="PF05190">
    <property type="entry name" value="MutS_IV"/>
    <property type="match status" value="1"/>
</dbReference>
<dbReference type="PIRSF" id="PIRSF037677">
    <property type="entry name" value="DNA_mis_repair_Msh6"/>
    <property type="match status" value="1"/>
</dbReference>
<dbReference type="EMBL" id="BJXR01000059">
    <property type="protein sequence ID" value="GEN12316.1"/>
    <property type="molecule type" value="Genomic_DNA"/>
</dbReference>
<evidence type="ECO:0000313" key="14">
    <source>
        <dbReference type="EMBL" id="SEU27544.1"/>
    </source>
</evidence>
<dbReference type="GO" id="GO:0030983">
    <property type="term" value="F:mismatched DNA binding"/>
    <property type="evidence" value="ECO:0007669"/>
    <property type="project" value="InterPro"/>
</dbReference>
<dbReference type="Proteomes" id="UP000321514">
    <property type="component" value="Unassembled WGS sequence"/>
</dbReference>
<proteinExistence type="inferred from homology"/>
<evidence type="ECO:0000256" key="5">
    <source>
        <dbReference type="ARBA" id="ARBA00022840"/>
    </source>
</evidence>
<dbReference type="PANTHER" id="PTHR11361:SF34">
    <property type="entry name" value="DNA MISMATCH REPAIR PROTEIN MSH1, MITOCHONDRIAL"/>
    <property type="match status" value="1"/>
</dbReference>
<keyword evidence="6 9" id="KW-0238">DNA-binding</keyword>
<dbReference type="Pfam" id="PF01624">
    <property type="entry name" value="MutS_I"/>
    <property type="match status" value="1"/>
</dbReference>
<evidence type="ECO:0000256" key="2">
    <source>
        <dbReference type="ARBA" id="ARBA00021982"/>
    </source>
</evidence>
<evidence type="ECO:0000256" key="4">
    <source>
        <dbReference type="ARBA" id="ARBA00022763"/>
    </source>
</evidence>
<dbReference type="InterPro" id="IPR036187">
    <property type="entry name" value="DNA_mismatch_repair_MutS_sf"/>
</dbReference>
<sequence length="921" mass="99267">MAVTQQMKAAKAAAVELPVDPTQDVAPDGEKASEGSGAREIASLTPMMRQYLEVKALHPDTVLFFRLGDFYEMFFEDAVKASEILQITLTARAKGADKVPMCGIPYHSSRRYIARLIGEGLKVAICEQVEEAGSGPGIVRREVTRVITPGMVLDEEVLEPRDSNFLAAVYWNEKGFGGALLEASTGEFLAMEAGSAAELAESLSRVEPRELLVPAGQRNSAEVAQLCSRLPRVPAVAEGEVAAFEPARAAGYLRSHFAVQSLSAFGLDDAPLATGAAGAALRYLKDTQKTPAAHVDRLSRQERSGSLLMDESSRANLEVLRSQRDGGRKGSLLGVLDRTVTSLGARKLARWLASPLGSLPEIHARLDSVEELSAKSVWREELTGILKEVADLERLTGRLSLGAGNARDLRALGVSLAQLPRLGAALARCQASLLQSLAGPLTALPELANLLARSVVDEPPVALKEGGFIRQGYHAELDRLVELSTSGKDVLLKIEAREKERTGIGSLKIRYNKVFGYYLEVTKSNLHLVPADYIRKQTTVGAERFVTPELKEHEEQVLTAEERRCALELQLFEELRAKVAQAAPRIRSAAEAVATADALLSFARCASEYGYTRPEVDASEVLSITAGRHPVVERMLGAGESFVPNDVRMDPEDAQLLVITGPNMAGKSTVMRQVALTALMAQAGSFVPAKAARIGLCDRIFTRVGAADNLARGQSTFMVEMTETSHILHHATNKSLIILDEIGRGTSTFDGLSIAWAVAEHLHDHVSARTLFATHYHELVDLARERSKVKNLCIAVKEQGGKVIFLRKLIPGGASRSYGIEVAKLAGLPSEVVGRARELLQNLESGELDDAGRPRVAVRPNPKKAAVAAGQLGLFGEPVAPAPTLPASHQKALEVLKSAAINNLTPLDALNLLAKLQRELE</sequence>
<accession>A0A511TDS1</accession>
<dbReference type="FunFam" id="3.40.50.300:FF:000870">
    <property type="entry name" value="MutS protein homolog 4"/>
    <property type="match status" value="1"/>
</dbReference>
<reference evidence="14 15" key="1">
    <citation type="submission" date="2016-10" db="EMBL/GenBank/DDBJ databases">
        <authorList>
            <person name="Varghese N."/>
            <person name="Submissions S."/>
        </authorList>
    </citation>
    <scope>NUCLEOTIDE SEQUENCE [LARGE SCALE GENOMIC DNA]</scope>
    <source>
        <strain evidence="14 15">DSM 16525</strain>
    </source>
</reference>
<dbReference type="FunFam" id="3.40.1170.10:FF:000001">
    <property type="entry name" value="DNA mismatch repair protein MutS"/>
    <property type="match status" value="1"/>
</dbReference>
<dbReference type="InterPro" id="IPR005748">
    <property type="entry name" value="DNA_mismatch_repair_MutS"/>
</dbReference>
<dbReference type="InterPro" id="IPR007696">
    <property type="entry name" value="DNA_mismatch_repair_MutS_core"/>
</dbReference>
<dbReference type="SMART" id="SM00534">
    <property type="entry name" value="MUTSac"/>
    <property type="match status" value="1"/>
</dbReference>
<dbReference type="SUPFAM" id="SSF53150">
    <property type="entry name" value="DNA repair protein MutS, domain II"/>
    <property type="match status" value="1"/>
</dbReference>
<dbReference type="NCBIfam" id="TIGR01070">
    <property type="entry name" value="mutS1"/>
    <property type="match status" value="1"/>
</dbReference>
<keyword evidence="7 9" id="KW-0234">DNA repair</keyword>
<dbReference type="Gene3D" id="3.30.420.110">
    <property type="entry name" value="MutS, connector domain"/>
    <property type="match status" value="1"/>
</dbReference>
<keyword evidence="5 9" id="KW-0067">ATP-binding</keyword>
<keyword evidence="3 9" id="KW-0547">Nucleotide-binding</keyword>
<evidence type="ECO:0000313" key="13">
    <source>
        <dbReference type="EMBL" id="GEN12316.1"/>
    </source>
</evidence>
<name>A0A511TDS1_MYXFU</name>
<dbReference type="InterPro" id="IPR027417">
    <property type="entry name" value="P-loop_NTPase"/>
</dbReference>
<evidence type="ECO:0000256" key="11">
    <source>
        <dbReference type="SAM" id="MobiDB-lite"/>
    </source>
</evidence>
<dbReference type="GO" id="GO:0005829">
    <property type="term" value="C:cytosol"/>
    <property type="evidence" value="ECO:0007669"/>
    <property type="project" value="TreeGrafter"/>
</dbReference>
<reference evidence="13 16" key="2">
    <citation type="submission" date="2019-07" db="EMBL/GenBank/DDBJ databases">
        <title>Whole genome shotgun sequence of Myxococcus fulvus NBRC 100333.</title>
        <authorList>
            <person name="Hosoyama A."/>
            <person name="Uohara A."/>
            <person name="Ohji S."/>
            <person name="Ichikawa N."/>
        </authorList>
    </citation>
    <scope>NUCLEOTIDE SEQUENCE [LARGE SCALE GENOMIC DNA]</scope>
    <source>
        <strain evidence="13 16">NBRC 100333</strain>
    </source>
</reference>
<dbReference type="InterPro" id="IPR016151">
    <property type="entry name" value="DNA_mismatch_repair_MutS_N"/>
</dbReference>
<dbReference type="GO" id="GO:0005524">
    <property type="term" value="F:ATP binding"/>
    <property type="evidence" value="ECO:0007669"/>
    <property type="project" value="UniProtKB-UniRule"/>
</dbReference>
<gene>
    <name evidence="9 13" type="primary">mutS</name>
    <name evidence="13" type="ORF">MFU01_73530</name>
    <name evidence="14" type="ORF">SAMN05443572_107468</name>
</gene>
<evidence type="ECO:0000313" key="16">
    <source>
        <dbReference type="Proteomes" id="UP000321514"/>
    </source>
</evidence>
<comment type="caution">
    <text evidence="13">The sequence shown here is derived from an EMBL/GenBank/DDBJ whole genome shotgun (WGS) entry which is preliminary data.</text>
</comment>
<evidence type="ECO:0000256" key="8">
    <source>
        <dbReference type="ARBA" id="ARBA00024647"/>
    </source>
</evidence>
<evidence type="ECO:0000259" key="12">
    <source>
        <dbReference type="PROSITE" id="PS00486"/>
    </source>
</evidence>
<dbReference type="InterPro" id="IPR007861">
    <property type="entry name" value="DNA_mismatch_repair_MutS_clamp"/>
</dbReference>
<dbReference type="CDD" id="cd03284">
    <property type="entry name" value="ABC_MutS1"/>
    <property type="match status" value="1"/>
</dbReference>
<dbReference type="EMBL" id="FOIB01000007">
    <property type="protein sequence ID" value="SEU27544.1"/>
    <property type="molecule type" value="Genomic_DNA"/>
</dbReference>
<evidence type="ECO:0000256" key="6">
    <source>
        <dbReference type="ARBA" id="ARBA00023125"/>
    </source>
</evidence>
<dbReference type="STRING" id="1334629.MFUL124B02_21740"/>
<dbReference type="SMART" id="SM00533">
    <property type="entry name" value="MUTSd"/>
    <property type="match status" value="1"/>
</dbReference>
<evidence type="ECO:0000313" key="15">
    <source>
        <dbReference type="Proteomes" id="UP000183760"/>
    </source>
</evidence>
<dbReference type="Gene3D" id="3.40.1170.10">
    <property type="entry name" value="DNA repair protein MutS, domain I"/>
    <property type="match status" value="1"/>
</dbReference>
<dbReference type="PROSITE" id="PS00486">
    <property type="entry name" value="DNA_MISMATCH_REPAIR_2"/>
    <property type="match status" value="1"/>
</dbReference>
<dbReference type="AlphaFoldDB" id="A0A511TDS1"/>
<comment type="similarity">
    <text evidence="1 9 10">Belongs to the DNA mismatch repair MutS family.</text>
</comment>
<dbReference type="OrthoDB" id="9802448at2"/>
<dbReference type="NCBIfam" id="NF003810">
    <property type="entry name" value="PRK05399.1"/>
    <property type="match status" value="1"/>
</dbReference>
<organism evidence="13 16">
    <name type="scientific">Myxococcus fulvus</name>
    <dbReference type="NCBI Taxonomy" id="33"/>
    <lineage>
        <taxon>Bacteria</taxon>
        <taxon>Pseudomonadati</taxon>
        <taxon>Myxococcota</taxon>
        <taxon>Myxococcia</taxon>
        <taxon>Myxococcales</taxon>
        <taxon>Cystobacterineae</taxon>
        <taxon>Myxococcaceae</taxon>
        <taxon>Myxococcus</taxon>
    </lineage>
</organism>
<dbReference type="Pfam" id="PF05188">
    <property type="entry name" value="MutS_II"/>
    <property type="match status" value="1"/>
</dbReference>
<dbReference type="SUPFAM" id="SSF52540">
    <property type="entry name" value="P-loop containing nucleoside triphosphate hydrolases"/>
    <property type="match status" value="1"/>
</dbReference>
<dbReference type="SUPFAM" id="SSF55271">
    <property type="entry name" value="DNA repair protein MutS, domain I"/>
    <property type="match status" value="1"/>
</dbReference>
<evidence type="ECO:0000256" key="10">
    <source>
        <dbReference type="RuleBase" id="RU003756"/>
    </source>
</evidence>